<reference evidence="1 2" key="1">
    <citation type="submission" date="2019-09" db="EMBL/GenBank/DDBJ databases">
        <title>Chitinophaga ginsengihumi sp. nov., isolated from soil of ginseng rhizosphere.</title>
        <authorList>
            <person name="Lee J."/>
        </authorList>
    </citation>
    <scope>NUCLEOTIDE SEQUENCE [LARGE SCALE GENOMIC DNA]</scope>
    <source>
        <strain evidence="1 2">BN140078</strain>
    </source>
</reference>
<reference evidence="1 2" key="2">
    <citation type="submission" date="2019-09" db="EMBL/GenBank/DDBJ databases">
        <authorList>
            <person name="Jin C."/>
        </authorList>
    </citation>
    <scope>NUCLEOTIDE SEQUENCE [LARGE SCALE GENOMIC DNA]</scope>
    <source>
        <strain evidence="1 2">BN140078</strain>
    </source>
</reference>
<protein>
    <submittedName>
        <fullName evidence="1">Uncharacterized protein</fullName>
    </submittedName>
</protein>
<dbReference type="RefSeq" id="WP_149838448.1">
    <property type="nucleotide sequence ID" value="NZ_VUOC01000002.1"/>
</dbReference>
<evidence type="ECO:0000313" key="2">
    <source>
        <dbReference type="Proteomes" id="UP000324611"/>
    </source>
</evidence>
<organism evidence="1 2">
    <name type="scientific">Chitinophaga agrisoli</name>
    <dbReference type="NCBI Taxonomy" id="2607653"/>
    <lineage>
        <taxon>Bacteria</taxon>
        <taxon>Pseudomonadati</taxon>
        <taxon>Bacteroidota</taxon>
        <taxon>Chitinophagia</taxon>
        <taxon>Chitinophagales</taxon>
        <taxon>Chitinophagaceae</taxon>
        <taxon>Chitinophaga</taxon>
    </lineage>
</organism>
<name>A0A5B2VUW1_9BACT</name>
<dbReference type="AlphaFoldDB" id="A0A5B2VUW1"/>
<dbReference type="Proteomes" id="UP000324611">
    <property type="component" value="Unassembled WGS sequence"/>
</dbReference>
<sequence>MLLFTVEGTFNVPGQGLLIAPDLTTGNEPVGKRVLLIRPDGTSLEAPVAKIVAVWGGPNSRSSRHIMLESSVNRADIPIGTEVWLLYE</sequence>
<comment type="caution">
    <text evidence="1">The sequence shown here is derived from an EMBL/GenBank/DDBJ whole genome shotgun (WGS) entry which is preliminary data.</text>
</comment>
<proteinExistence type="predicted"/>
<accession>A0A5B2VUW1</accession>
<gene>
    <name evidence="1" type="ORF">F0L74_13865</name>
</gene>
<evidence type="ECO:0000313" key="1">
    <source>
        <dbReference type="EMBL" id="KAA2243573.1"/>
    </source>
</evidence>
<keyword evidence="2" id="KW-1185">Reference proteome</keyword>
<dbReference type="EMBL" id="VUOC01000002">
    <property type="protein sequence ID" value="KAA2243573.1"/>
    <property type="molecule type" value="Genomic_DNA"/>
</dbReference>